<dbReference type="OrthoDB" id="9811177at2"/>
<dbReference type="GO" id="GO:0006508">
    <property type="term" value="P:proteolysis"/>
    <property type="evidence" value="ECO:0007669"/>
    <property type="project" value="UniProtKB-KW"/>
</dbReference>
<proteinExistence type="predicted"/>
<keyword evidence="3" id="KW-1185">Reference proteome</keyword>
<dbReference type="Proteomes" id="UP000054618">
    <property type="component" value="Unassembled WGS sequence"/>
</dbReference>
<evidence type="ECO:0000313" key="2">
    <source>
        <dbReference type="EMBL" id="KTD52243.1"/>
    </source>
</evidence>
<dbReference type="GO" id="GO:0008237">
    <property type="term" value="F:metallopeptidase activity"/>
    <property type="evidence" value="ECO:0007669"/>
    <property type="project" value="UniProtKB-KW"/>
</dbReference>
<sequence length="243" mass="28566">MSTDTSYITFGIDKIPFELRAKRQESHRITIKVKPDCQVIVFAPPSATHDEIIVAVNKRAKWVYNKLSVFRSQQDYITPRQYLSGESHYYLGKKYVLKVIDMPEIKPQVKLLRGQLQLIESKSIKHRKQLLGAWYRQRAFDFFNQRLELLLPIVPWIKERPSIHLRAMRTRWGNCSVKGKITLNTHLIKAPTACIDYVILHELCHIAEHNHSTKFYLLLNQVCPHWKKTKKFLDQKASLFLSI</sequence>
<dbReference type="InterPro" id="IPR002725">
    <property type="entry name" value="YgjP-like_metallopeptidase"/>
</dbReference>
<keyword evidence="2" id="KW-0482">Metalloprotease</keyword>
<dbReference type="InterPro" id="IPR053136">
    <property type="entry name" value="UTP_pyrophosphatase-like"/>
</dbReference>
<reference evidence="2 3" key="1">
    <citation type="submission" date="2015-11" db="EMBL/GenBank/DDBJ databases">
        <title>Genomic analysis of 38 Legionella species identifies large and diverse effector repertoires.</title>
        <authorList>
            <person name="Burstein D."/>
            <person name="Amaro F."/>
            <person name="Zusman T."/>
            <person name="Lifshitz Z."/>
            <person name="Cohen O."/>
            <person name="Gilbert J.A."/>
            <person name="Pupko T."/>
            <person name="Shuman H.A."/>
            <person name="Segal G."/>
        </authorList>
    </citation>
    <scope>NUCLEOTIDE SEQUENCE [LARGE SCALE GENOMIC DNA]</scope>
    <source>
        <strain evidence="2 3">CDC#1442-AUS-E</strain>
    </source>
</reference>
<keyword evidence="2" id="KW-0645">Protease</keyword>
<organism evidence="2 3">
    <name type="scientific">Legionella quinlivanii</name>
    <dbReference type="NCBI Taxonomy" id="45073"/>
    <lineage>
        <taxon>Bacteria</taxon>
        <taxon>Pseudomonadati</taxon>
        <taxon>Pseudomonadota</taxon>
        <taxon>Gammaproteobacteria</taxon>
        <taxon>Legionellales</taxon>
        <taxon>Legionellaceae</taxon>
        <taxon>Legionella</taxon>
    </lineage>
</organism>
<comment type="caution">
    <text evidence="2">The sequence shown here is derived from an EMBL/GenBank/DDBJ whole genome shotgun (WGS) entry which is preliminary data.</text>
</comment>
<evidence type="ECO:0000259" key="1">
    <source>
        <dbReference type="Pfam" id="PF01863"/>
    </source>
</evidence>
<feature type="domain" description="YgjP-like metallopeptidase" evidence="1">
    <location>
        <begin position="28"/>
        <end position="235"/>
    </location>
</feature>
<dbReference type="EMBL" id="LNYS01000006">
    <property type="protein sequence ID" value="KTD52243.1"/>
    <property type="molecule type" value="Genomic_DNA"/>
</dbReference>
<gene>
    <name evidence="2" type="ORF">Lqui_1087</name>
</gene>
<keyword evidence="2" id="KW-0378">Hydrolase</keyword>
<dbReference type="PANTHER" id="PTHR30399">
    <property type="entry name" value="UNCHARACTERIZED PROTEIN YGJP"/>
    <property type="match status" value="1"/>
</dbReference>
<dbReference type="PANTHER" id="PTHR30399:SF1">
    <property type="entry name" value="UTP PYROPHOSPHATASE"/>
    <property type="match status" value="1"/>
</dbReference>
<name>A0A0W0Y6S4_9GAMM</name>
<dbReference type="Gene3D" id="3.30.2010.10">
    <property type="entry name" value="Metalloproteases ('zincins'), catalytic domain"/>
    <property type="match status" value="1"/>
</dbReference>
<protein>
    <submittedName>
        <fullName evidence="2">Zinc metalloprotease</fullName>
    </submittedName>
</protein>
<dbReference type="STRING" id="45073.Lqui_1087"/>
<dbReference type="CDD" id="cd07344">
    <property type="entry name" value="M48_yhfN_like"/>
    <property type="match status" value="1"/>
</dbReference>
<accession>A0A0W0Y6S4</accession>
<dbReference type="RefSeq" id="WP_058507170.1">
    <property type="nucleotide sequence ID" value="NZ_CAAAIK010000003.1"/>
</dbReference>
<evidence type="ECO:0000313" key="3">
    <source>
        <dbReference type="Proteomes" id="UP000054618"/>
    </source>
</evidence>
<dbReference type="AlphaFoldDB" id="A0A0W0Y6S4"/>
<dbReference type="Pfam" id="PF01863">
    <property type="entry name" value="YgjP-like"/>
    <property type="match status" value="1"/>
</dbReference>
<dbReference type="PATRIC" id="fig|45073.5.peg.1148"/>